<proteinExistence type="predicted"/>
<dbReference type="EMBL" id="JABSTQ010008586">
    <property type="protein sequence ID" value="KAG0434311.1"/>
    <property type="molecule type" value="Genomic_DNA"/>
</dbReference>
<name>A0AC60QMF5_IXOPE</name>
<keyword evidence="2" id="KW-1185">Reference proteome</keyword>
<dbReference type="Proteomes" id="UP000805193">
    <property type="component" value="Unassembled WGS sequence"/>
</dbReference>
<evidence type="ECO:0000313" key="1">
    <source>
        <dbReference type="EMBL" id="KAG0434311.1"/>
    </source>
</evidence>
<reference evidence="1 2" key="1">
    <citation type="journal article" date="2020" name="Cell">
        <title>Large-Scale Comparative Analyses of Tick Genomes Elucidate Their Genetic Diversity and Vector Capacities.</title>
        <authorList>
            <consortium name="Tick Genome and Microbiome Consortium (TIGMIC)"/>
            <person name="Jia N."/>
            <person name="Wang J."/>
            <person name="Shi W."/>
            <person name="Du L."/>
            <person name="Sun Y."/>
            <person name="Zhan W."/>
            <person name="Jiang J.F."/>
            <person name="Wang Q."/>
            <person name="Zhang B."/>
            <person name="Ji P."/>
            <person name="Bell-Sakyi L."/>
            <person name="Cui X.M."/>
            <person name="Yuan T.T."/>
            <person name="Jiang B.G."/>
            <person name="Yang W.F."/>
            <person name="Lam T.T."/>
            <person name="Chang Q.C."/>
            <person name="Ding S.J."/>
            <person name="Wang X.J."/>
            <person name="Zhu J.G."/>
            <person name="Ruan X.D."/>
            <person name="Zhao L."/>
            <person name="Wei J.T."/>
            <person name="Ye R.Z."/>
            <person name="Que T.C."/>
            <person name="Du C.H."/>
            <person name="Zhou Y.H."/>
            <person name="Cheng J.X."/>
            <person name="Dai P.F."/>
            <person name="Guo W.B."/>
            <person name="Han X.H."/>
            <person name="Huang E.J."/>
            <person name="Li L.F."/>
            <person name="Wei W."/>
            <person name="Gao Y.C."/>
            <person name="Liu J.Z."/>
            <person name="Shao H.Z."/>
            <person name="Wang X."/>
            <person name="Wang C.C."/>
            <person name="Yang T.C."/>
            <person name="Huo Q.B."/>
            <person name="Li W."/>
            <person name="Chen H.Y."/>
            <person name="Chen S.E."/>
            <person name="Zhou L.G."/>
            <person name="Ni X.B."/>
            <person name="Tian J.H."/>
            <person name="Sheng Y."/>
            <person name="Liu T."/>
            <person name="Pan Y.S."/>
            <person name="Xia L.Y."/>
            <person name="Li J."/>
            <person name="Zhao F."/>
            <person name="Cao W.C."/>
        </authorList>
    </citation>
    <scope>NUCLEOTIDE SEQUENCE [LARGE SCALE GENOMIC DNA]</scope>
    <source>
        <strain evidence="1">Iper-2018</strain>
    </source>
</reference>
<sequence length="139" mass="15403">MCFPLRCKTVDQVKSREDAGWSFAPGDPVYIRNYRSGEKWTPGKVKETAGSRVVKVETDNGVVHRHMDQLRRRSTDAPIAASTPPAGPGMPVDHSDAELERTQAPTASDIKGPLLRRSTRVRRPVVRYGFQEKGDAANC</sequence>
<gene>
    <name evidence="1" type="ORF">HPB47_019194</name>
</gene>
<organism evidence="1 2">
    <name type="scientific">Ixodes persulcatus</name>
    <name type="common">Taiga tick</name>
    <dbReference type="NCBI Taxonomy" id="34615"/>
    <lineage>
        <taxon>Eukaryota</taxon>
        <taxon>Metazoa</taxon>
        <taxon>Ecdysozoa</taxon>
        <taxon>Arthropoda</taxon>
        <taxon>Chelicerata</taxon>
        <taxon>Arachnida</taxon>
        <taxon>Acari</taxon>
        <taxon>Parasitiformes</taxon>
        <taxon>Ixodida</taxon>
        <taxon>Ixodoidea</taxon>
        <taxon>Ixodidae</taxon>
        <taxon>Ixodinae</taxon>
        <taxon>Ixodes</taxon>
    </lineage>
</organism>
<evidence type="ECO:0000313" key="2">
    <source>
        <dbReference type="Proteomes" id="UP000805193"/>
    </source>
</evidence>
<protein>
    <submittedName>
        <fullName evidence="1">Uncharacterized protein</fullName>
    </submittedName>
</protein>
<accession>A0AC60QMF5</accession>
<comment type="caution">
    <text evidence="1">The sequence shown here is derived from an EMBL/GenBank/DDBJ whole genome shotgun (WGS) entry which is preliminary data.</text>
</comment>